<keyword evidence="4" id="KW-1133">Transmembrane helix</keyword>
<dbReference type="Pfam" id="PF17201">
    <property type="entry name" value="Cache_3-Cache_2"/>
    <property type="match status" value="1"/>
</dbReference>
<keyword evidence="7" id="KW-1185">Reference proteome</keyword>
<reference evidence="6 7" key="1">
    <citation type="submission" date="2024-09" db="EMBL/GenBank/DDBJ databases">
        <title>Novel species of the genus Pelomonas and Roseateles isolated from streams.</title>
        <authorList>
            <person name="Lu H."/>
        </authorList>
    </citation>
    <scope>NUCLEOTIDE SEQUENCE [LARGE SCALE GENOMIC DNA]</scope>
    <source>
        <strain evidence="6 7">BYS96W</strain>
    </source>
</reference>
<dbReference type="Gene3D" id="1.10.287.950">
    <property type="entry name" value="Methyl-accepting chemotaxis protein"/>
    <property type="match status" value="1"/>
</dbReference>
<evidence type="ECO:0000256" key="3">
    <source>
        <dbReference type="PROSITE-ProRule" id="PRU00284"/>
    </source>
</evidence>
<keyword evidence="3" id="KW-0807">Transducer</keyword>
<dbReference type="PRINTS" id="PR00260">
    <property type="entry name" value="CHEMTRNSDUCR"/>
</dbReference>
<dbReference type="PROSITE" id="PS50111">
    <property type="entry name" value="CHEMOTAXIS_TRANSDUC_2"/>
    <property type="match status" value="1"/>
</dbReference>
<dbReference type="InterPro" id="IPR004089">
    <property type="entry name" value="MCPsignal_dom"/>
</dbReference>
<keyword evidence="1" id="KW-0488">Methylation</keyword>
<dbReference type="SMART" id="SM00283">
    <property type="entry name" value="MA"/>
    <property type="match status" value="1"/>
</dbReference>
<feature type="transmembrane region" description="Helical" evidence="4">
    <location>
        <begin position="63"/>
        <end position="84"/>
    </location>
</feature>
<dbReference type="EMBL" id="JBIGIA010000024">
    <property type="protein sequence ID" value="MFG6459554.1"/>
    <property type="molecule type" value="Genomic_DNA"/>
</dbReference>
<evidence type="ECO:0000313" key="7">
    <source>
        <dbReference type="Proteomes" id="UP001606305"/>
    </source>
</evidence>
<keyword evidence="4" id="KW-0472">Membrane</keyword>
<proteinExistence type="inferred from homology"/>
<gene>
    <name evidence="6" type="ORF">ACG00X_22195</name>
</gene>
<evidence type="ECO:0000313" key="6">
    <source>
        <dbReference type="EMBL" id="MFG6459554.1"/>
    </source>
</evidence>
<sequence>MSQFSPPGMLPRGTDRLAQGGGRGAAQKLLLAFGWLTLLTVAMGGAALQALGAAGEGQAAARWVIWGLLIVSVLSGGLLATLLLRSTARDLGGEPREVARHLRRIAEGNLTGHLPVRPGDDASVMAGLAQMQQRWITVVAQVREGAEGVAMASAEIATGNMDLSHRTELQAAALQRTAAAMGALRQQVTFSADHASDASGVATQASTVAAQGGAAVGGVVETMRGISTSSSRIAEIIGVIDSIAFQTNILALNAAVEAARAGEQGRGFAVVAGEVRSLAQRSSEAAREIKQLITDSGERVQAGSRQVDGAGETMQQVVDAITRVDRIVNEISAASTEQARQVGDVGEAVTEMDRTTQQNAALVEQSAAAAASLREQAQQLVDAVAFFRLHEAGDPARVVAEMEGRLAQLGTPRLQGSERVGDRDVPGLYFGGHKLTKNYALVDDIKRSVGATATLFVKVGDDFVRVSTNVLTPEGTRGVGTLLARAQAYEAVRRGQAFRGEVDVLGTRFDACYSPIKDGRGSVIGVTYVGFKKR</sequence>
<keyword evidence="4" id="KW-0812">Transmembrane</keyword>
<dbReference type="Pfam" id="PF00015">
    <property type="entry name" value="MCPsignal"/>
    <property type="match status" value="1"/>
</dbReference>
<evidence type="ECO:0000259" key="5">
    <source>
        <dbReference type="PROSITE" id="PS50111"/>
    </source>
</evidence>
<comment type="caution">
    <text evidence="6">The sequence shown here is derived from an EMBL/GenBank/DDBJ whole genome shotgun (WGS) entry which is preliminary data.</text>
</comment>
<feature type="transmembrane region" description="Helical" evidence="4">
    <location>
        <begin position="29"/>
        <end position="51"/>
    </location>
</feature>
<dbReference type="PANTHER" id="PTHR43531:SF14">
    <property type="entry name" value="METHYL-ACCEPTING CHEMOTAXIS PROTEIN I-RELATED"/>
    <property type="match status" value="1"/>
</dbReference>
<comment type="similarity">
    <text evidence="2">Belongs to the methyl-accepting chemotaxis (MCP) protein family.</text>
</comment>
<dbReference type="SUPFAM" id="SSF58104">
    <property type="entry name" value="Methyl-accepting chemotaxis protein (MCP) signaling domain"/>
    <property type="match status" value="1"/>
</dbReference>
<evidence type="ECO:0000256" key="2">
    <source>
        <dbReference type="ARBA" id="ARBA00029447"/>
    </source>
</evidence>
<dbReference type="SUPFAM" id="SSF103190">
    <property type="entry name" value="Sensory domain-like"/>
    <property type="match status" value="1"/>
</dbReference>
<protein>
    <submittedName>
        <fullName evidence="6">Methyl-accepting chemotaxis protein</fullName>
    </submittedName>
</protein>
<evidence type="ECO:0000256" key="1">
    <source>
        <dbReference type="ARBA" id="ARBA00022481"/>
    </source>
</evidence>
<evidence type="ECO:0000256" key="4">
    <source>
        <dbReference type="SAM" id="Phobius"/>
    </source>
</evidence>
<accession>A0ABW7GC90</accession>
<dbReference type="InterPro" id="IPR029151">
    <property type="entry name" value="Sensor-like_sf"/>
</dbReference>
<dbReference type="InterPro" id="IPR051310">
    <property type="entry name" value="MCP_chemotaxis"/>
</dbReference>
<name>A0ABW7GC90_9BURK</name>
<dbReference type="InterPro" id="IPR004090">
    <property type="entry name" value="Chemotax_Me-accpt_rcpt"/>
</dbReference>
<dbReference type="InterPro" id="IPR033462">
    <property type="entry name" value="Cache_3-Cache_2"/>
</dbReference>
<dbReference type="Proteomes" id="UP001606305">
    <property type="component" value="Unassembled WGS sequence"/>
</dbReference>
<dbReference type="RefSeq" id="WP_394491670.1">
    <property type="nucleotide sequence ID" value="NZ_JBIGIA010000024.1"/>
</dbReference>
<organism evidence="6 7">
    <name type="scientific">Pelomonas nitida</name>
    <dbReference type="NCBI Taxonomy" id="3299027"/>
    <lineage>
        <taxon>Bacteria</taxon>
        <taxon>Pseudomonadati</taxon>
        <taxon>Pseudomonadota</taxon>
        <taxon>Betaproteobacteria</taxon>
        <taxon>Burkholderiales</taxon>
        <taxon>Sphaerotilaceae</taxon>
        <taxon>Roseateles</taxon>
    </lineage>
</organism>
<dbReference type="PANTHER" id="PTHR43531">
    <property type="entry name" value="PROTEIN ICFG"/>
    <property type="match status" value="1"/>
</dbReference>
<dbReference type="CDD" id="cd11386">
    <property type="entry name" value="MCP_signal"/>
    <property type="match status" value="1"/>
</dbReference>
<feature type="domain" description="Methyl-accepting transducer" evidence="5">
    <location>
        <begin position="145"/>
        <end position="374"/>
    </location>
</feature>